<feature type="compositionally biased region" description="Polar residues" evidence="1">
    <location>
        <begin position="160"/>
        <end position="173"/>
    </location>
</feature>
<gene>
    <name evidence="2" type="ORF">DFP72DRAFT_925495</name>
</gene>
<comment type="caution">
    <text evidence="2">The sequence shown here is derived from an EMBL/GenBank/DDBJ whole genome shotgun (WGS) entry which is preliminary data.</text>
</comment>
<accession>A0A8H6LYD9</accession>
<keyword evidence="3" id="KW-1185">Reference proteome</keyword>
<dbReference type="EMBL" id="JACGCI010000103">
    <property type="protein sequence ID" value="KAF6745671.1"/>
    <property type="molecule type" value="Genomic_DNA"/>
</dbReference>
<dbReference type="Proteomes" id="UP000521943">
    <property type="component" value="Unassembled WGS sequence"/>
</dbReference>
<evidence type="ECO:0000313" key="3">
    <source>
        <dbReference type="Proteomes" id="UP000521943"/>
    </source>
</evidence>
<reference evidence="2 3" key="1">
    <citation type="submission" date="2020-07" db="EMBL/GenBank/DDBJ databases">
        <title>Comparative genomics of pyrophilous fungi reveals a link between fire events and developmental genes.</title>
        <authorList>
            <consortium name="DOE Joint Genome Institute"/>
            <person name="Steindorff A.S."/>
            <person name="Carver A."/>
            <person name="Calhoun S."/>
            <person name="Stillman K."/>
            <person name="Liu H."/>
            <person name="Lipzen A."/>
            <person name="Pangilinan J."/>
            <person name="Labutti K."/>
            <person name="Bruns T.D."/>
            <person name="Grigoriev I.V."/>
        </authorList>
    </citation>
    <scope>NUCLEOTIDE SEQUENCE [LARGE SCALE GENOMIC DNA]</scope>
    <source>
        <strain evidence="2 3">CBS 144469</strain>
    </source>
</reference>
<organism evidence="2 3">
    <name type="scientific">Ephemerocybe angulata</name>
    <dbReference type="NCBI Taxonomy" id="980116"/>
    <lineage>
        <taxon>Eukaryota</taxon>
        <taxon>Fungi</taxon>
        <taxon>Dikarya</taxon>
        <taxon>Basidiomycota</taxon>
        <taxon>Agaricomycotina</taxon>
        <taxon>Agaricomycetes</taxon>
        <taxon>Agaricomycetidae</taxon>
        <taxon>Agaricales</taxon>
        <taxon>Agaricineae</taxon>
        <taxon>Psathyrellaceae</taxon>
        <taxon>Ephemerocybe</taxon>
    </lineage>
</organism>
<evidence type="ECO:0000256" key="1">
    <source>
        <dbReference type="SAM" id="MobiDB-lite"/>
    </source>
</evidence>
<protein>
    <submittedName>
        <fullName evidence="2">Uncharacterized protein</fullName>
    </submittedName>
</protein>
<evidence type="ECO:0000313" key="2">
    <source>
        <dbReference type="EMBL" id="KAF6745671.1"/>
    </source>
</evidence>
<name>A0A8H6LYD9_9AGAR</name>
<sequence length="203" mass="22294">MLRELRRLGKDLTVLTRDYYAQDKLRCSRGHLLTFGQTACAPLPRVVVPTIAPGQTLHSIVVRRHNPCPTDDVLAEEMCSASRCQPNRLYATTTACCINLGAIHEWYIHSCSQPQARLSIHHPVVIENCSPMTHPSHRIASCASAPVVPASFLASGQQQSSFPLPRLSTSSPDVDSDPYRTPCDRMATLRLSIPALSAIRGRA</sequence>
<feature type="region of interest" description="Disordered" evidence="1">
    <location>
        <begin position="160"/>
        <end position="179"/>
    </location>
</feature>
<proteinExistence type="predicted"/>
<dbReference type="AlphaFoldDB" id="A0A8H6LYD9"/>